<dbReference type="InterPro" id="IPR050129">
    <property type="entry name" value="Zn_alcohol_dh"/>
</dbReference>
<keyword evidence="5" id="KW-1185">Reference proteome</keyword>
<dbReference type="PANTHER" id="PTHR43401">
    <property type="entry name" value="L-THREONINE 3-DEHYDROGENASE"/>
    <property type="match status" value="1"/>
</dbReference>
<sequence>MPPRRPAYPRSPSRRSPRRRSPNTPISRSSLRPATSPLATSLFTTRAWFRSSASFSPLTCSTRWSRFTTTRRRPLRFAGATSSSKPAEPRGARMTRTELTDPGMPRMIPATNWRWPYRGSTFEEFLGSRPEEAPVPVPGPGEVIARVEAVSICSSDIKVARMGSDHPLFRDGATADTVLGHEVSLRVHAVGADHRNRFHPGQRLGLQPAMRIGGERRIIGMDLPGGFAQYLVLGPEALADYVFEVPDSLSAAEVALLEPYGCIERAWRPNARTSFLDGGRALVVLGPGAEKFSLAERPGWTEVAVLGDGTHPAFGSDAQRITEIGAARFDDIIALGDLAASELGALFDALRPGGLLLQARKGPSPGPVPLDPARIHYEALSLLGTTETDIATALYPDRRRFDVRPGGVALVHGAGGAMGRIHVHRLLELERGPATILASSRKGKRLADLESDFGPLARARGRTLVVVEMEALLQAVAEHAPLGLDDAVVVAPEAQAIAAAAGLLAPDGLLNVFAGFPFGRRIPLDLAAVAISGMRITGSTGCSVSDMLGVMDRVLSGDLDPSTNIKAVAGLRALPSALEAVASGQVSGKVVIYPGQPEIPLTLLKQAWSRQAERTMLP</sequence>
<dbReference type="SUPFAM" id="SSF51735">
    <property type="entry name" value="NAD(P)-binding Rossmann-fold domains"/>
    <property type="match status" value="1"/>
</dbReference>
<dbReference type="InterPro" id="IPR011032">
    <property type="entry name" value="GroES-like_sf"/>
</dbReference>
<feature type="domain" description="Alcohol dehydrogenase-like N-terminal" evidence="3">
    <location>
        <begin position="139"/>
        <end position="235"/>
    </location>
</feature>
<dbReference type="Gene3D" id="3.90.180.10">
    <property type="entry name" value="Medium-chain alcohol dehydrogenases, catalytic domain"/>
    <property type="match status" value="2"/>
</dbReference>
<evidence type="ECO:0000313" key="4">
    <source>
        <dbReference type="EMBL" id="TNC72734.1"/>
    </source>
</evidence>
<organism evidence="4 5">
    <name type="scientific">Rubellimicrobium roseum</name>
    <dbReference type="NCBI Taxonomy" id="687525"/>
    <lineage>
        <taxon>Bacteria</taxon>
        <taxon>Pseudomonadati</taxon>
        <taxon>Pseudomonadota</taxon>
        <taxon>Alphaproteobacteria</taxon>
        <taxon>Rhodobacterales</taxon>
        <taxon>Roseobacteraceae</taxon>
        <taxon>Rubellimicrobium</taxon>
    </lineage>
</organism>
<feature type="compositionally biased region" description="Basic and acidic residues" evidence="2">
    <location>
        <begin position="87"/>
        <end position="99"/>
    </location>
</feature>
<feature type="region of interest" description="Disordered" evidence="2">
    <location>
        <begin position="72"/>
        <end position="107"/>
    </location>
</feature>
<gene>
    <name evidence="4" type="ORF">FHG71_07455</name>
</gene>
<dbReference type="AlphaFoldDB" id="A0A5C4ND66"/>
<evidence type="ECO:0000256" key="2">
    <source>
        <dbReference type="SAM" id="MobiDB-lite"/>
    </source>
</evidence>
<comment type="caution">
    <text evidence="4">The sequence shown here is derived from an EMBL/GenBank/DDBJ whole genome shotgun (WGS) entry which is preliminary data.</text>
</comment>
<name>A0A5C4ND66_9RHOB</name>
<dbReference type="Pfam" id="PF08240">
    <property type="entry name" value="ADH_N"/>
    <property type="match status" value="1"/>
</dbReference>
<evidence type="ECO:0000256" key="1">
    <source>
        <dbReference type="ARBA" id="ARBA00023002"/>
    </source>
</evidence>
<evidence type="ECO:0000259" key="3">
    <source>
        <dbReference type="Pfam" id="PF08240"/>
    </source>
</evidence>
<proteinExistence type="predicted"/>
<reference evidence="4 5" key="1">
    <citation type="submission" date="2019-06" db="EMBL/GenBank/DDBJ databases">
        <authorList>
            <person name="Jiang L."/>
        </authorList>
    </citation>
    <scope>NUCLEOTIDE SEQUENCE [LARGE SCALE GENOMIC DNA]</scope>
    <source>
        <strain evidence="4 5">YIM 48858</strain>
    </source>
</reference>
<dbReference type="EMBL" id="VDFV01000006">
    <property type="protein sequence ID" value="TNC72734.1"/>
    <property type="molecule type" value="Genomic_DNA"/>
</dbReference>
<dbReference type="InterPro" id="IPR036291">
    <property type="entry name" value="NAD(P)-bd_dom_sf"/>
</dbReference>
<protein>
    <recommendedName>
        <fullName evidence="3">Alcohol dehydrogenase-like N-terminal domain-containing protein</fullName>
    </recommendedName>
</protein>
<dbReference type="Gene3D" id="3.40.50.720">
    <property type="entry name" value="NAD(P)-binding Rossmann-like Domain"/>
    <property type="match status" value="1"/>
</dbReference>
<dbReference type="InterPro" id="IPR013154">
    <property type="entry name" value="ADH-like_N"/>
</dbReference>
<evidence type="ECO:0000313" key="5">
    <source>
        <dbReference type="Proteomes" id="UP000305709"/>
    </source>
</evidence>
<accession>A0A5C4ND66</accession>
<dbReference type="PANTHER" id="PTHR43401:SF5">
    <property type="entry name" value="ALCOHOL DEHYDROGENASE-RELATED"/>
    <property type="match status" value="1"/>
</dbReference>
<dbReference type="SUPFAM" id="SSF50129">
    <property type="entry name" value="GroES-like"/>
    <property type="match status" value="1"/>
</dbReference>
<dbReference type="Proteomes" id="UP000305709">
    <property type="component" value="Unassembled WGS sequence"/>
</dbReference>
<feature type="compositionally biased region" description="Basic residues" evidence="2">
    <location>
        <begin position="12"/>
        <end position="21"/>
    </location>
</feature>
<feature type="region of interest" description="Disordered" evidence="2">
    <location>
        <begin position="1"/>
        <end position="33"/>
    </location>
</feature>
<dbReference type="GO" id="GO:0016491">
    <property type="term" value="F:oxidoreductase activity"/>
    <property type="evidence" value="ECO:0007669"/>
    <property type="project" value="UniProtKB-KW"/>
</dbReference>
<dbReference type="OrthoDB" id="9787435at2"/>
<keyword evidence="1" id="KW-0560">Oxidoreductase</keyword>